<feature type="transmembrane region" description="Helical" evidence="1">
    <location>
        <begin position="6"/>
        <end position="28"/>
    </location>
</feature>
<keyword evidence="1" id="KW-1133">Transmembrane helix</keyword>
<evidence type="ECO:0000256" key="1">
    <source>
        <dbReference type="SAM" id="Phobius"/>
    </source>
</evidence>
<sequence>MTSPQHFVTSLNAILVALFNLVLLGLAVDLDEVMRHADNIIYAFRTLCQRIQQRKYPANLEELWPYIGVPLQAVSDDLGVTINLLQERIFENGMLFWPAPFNNAYILLGLQYTRVINATNMALFSQIYSGMKSLNKKKFCTRSDYMRQVVRGRLIFDVDIDVWVVDLNIDLSYSISNMMSGRSTWRKIAGVDRDLSYCEGVVECF</sequence>
<name>A0A699IHU9_TANCI</name>
<proteinExistence type="predicted"/>
<comment type="caution">
    <text evidence="2">The sequence shown here is derived from an EMBL/GenBank/DDBJ whole genome shotgun (WGS) entry which is preliminary data.</text>
</comment>
<organism evidence="2">
    <name type="scientific">Tanacetum cinerariifolium</name>
    <name type="common">Dalmatian daisy</name>
    <name type="synonym">Chrysanthemum cinerariifolium</name>
    <dbReference type="NCBI Taxonomy" id="118510"/>
    <lineage>
        <taxon>Eukaryota</taxon>
        <taxon>Viridiplantae</taxon>
        <taxon>Streptophyta</taxon>
        <taxon>Embryophyta</taxon>
        <taxon>Tracheophyta</taxon>
        <taxon>Spermatophyta</taxon>
        <taxon>Magnoliopsida</taxon>
        <taxon>eudicotyledons</taxon>
        <taxon>Gunneridae</taxon>
        <taxon>Pentapetalae</taxon>
        <taxon>asterids</taxon>
        <taxon>campanulids</taxon>
        <taxon>Asterales</taxon>
        <taxon>Asteraceae</taxon>
        <taxon>Asteroideae</taxon>
        <taxon>Anthemideae</taxon>
        <taxon>Anthemidinae</taxon>
        <taxon>Tanacetum</taxon>
    </lineage>
</organism>
<evidence type="ECO:0000313" key="2">
    <source>
        <dbReference type="EMBL" id="GEZ64044.1"/>
    </source>
</evidence>
<dbReference type="AlphaFoldDB" id="A0A699IHU9"/>
<gene>
    <name evidence="2" type="ORF">Tci_536017</name>
</gene>
<keyword evidence="1" id="KW-0812">Transmembrane</keyword>
<reference evidence="2" key="1">
    <citation type="journal article" date="2019" name="Sci. Rep.">
        <title>Draft genome of Tanacetum cinerariifolium, the natural source of mosquito coil.</title>
        <authorList>
            <person name="Yamashiro T."/>
            <person name="Shiraishi A."/>
            <person name="Satake H."/>
            <person name="Nakayama K."/>
        </authorList>
    </citation>
    <scope>NUCLEOTIDE SEQUENCE</scope>
</reference>
<keyword evidence="1" id="KW-0472">Membrane</keyword>
<dbReference type="EMBL" id="BKCJ010304138">
    <property type="protein sequence ID" value="GEZ64044.1"/>
    <property type="molecule type" value="Genomic_DNA"/>
</dbReference>
<protein>
    <submittedName>
        <fullName evidence="2">Uncharacterized protein</fullName>
    </submittedName>
</protein>
<accession>A0A699IHU9</accession>